<evidence type="ECO:0000256" key="1">
    <source>
        <dbReference type="ARBA" id="ARBA00022741"/>
    </source>
</evidence>
<dbReference type="InterPro" id="IPR002078">
    <property type="entry name" value="Sigma_54_int"/>
</dbReference>
<dbReference type="InterPro" id="IPR035965">
    <property type="entry name" value="PAS-like_dom_sf"/>
</dbReference>
<dbReference type="SUPFAM" id="SSF55781">
    <property type="entry name" value="GAF domain-like"/>
    <property type="match status" value="1"/>
</dbReference>
<evidence type="ECO:0000313" key="9">
    <source>
        <dbReference type="Proteomes" id="UP000602647"/>
    </source>
</evidence>
<dbReference type="SMART" id="SM00382">
    <property type="entry name" value="AAA"/>
    <property type="match status" value="1"/>
</dbReference>
<dbReference type="Gene3D" id="3.30.450.20">
    <property type="entry name" value="PAS domain"/>
    <property type="match status" value="1"/>
</dbReference>
<evidence type="ECO:0000259" key="6">
    <source>
        <dbReference type="PROSITE" id="PS50045"/>
    </source>
</evidence>
<dbReference type="Gene3D" id="1.10.10.60">
    <property type="entry name" value="Homeodomain-like"/>
    <property type="match status" value="1"/>
</dbReference>
<feature type="domain" description="PAS" evidence="7">
    <location>
        <begin position="159"/>
        <end position="210"/>
    </location>
</feature>
<dbReference type="SUPFAM" id="SSF55785">
    <property type="entry name" value="PYP-like sensor domain (PAS domain)"/>
    <property type="match status" value="1"/>
</dbReference>
<evidence type="ECO:0000256" key="4">
    <source>
        <dbReference type="ARBA" id="ARBA00023125"/>
    </source>
</evidence>
<dbReference type="Gene3D" id="3.40.50.300">
    <property type="entry name" value="P-loop containing nucleotide triphosphate hydrolases"/>
    <property type="match status" value="1"/>
</dbReference>
<dbReference type="PANTHER" id="PTHR32071">
    <property type="entry name" value="TRANSCRIPTIONAL REGULATORY PROTEIN"/>
    <property type="match status" value="1"/>
</dbReference>
<dbReference type="CDD" id="cd00009">
    <property type="entry name" value="AAA"/>
    <property type="match status" value="1"/>
</dbReference>
<feature type="domain" description="Sigma-54 factor interaction" evidence="6">
    <location>
        <begin position="286"/>
        <end position="516"/>
    </location>
</feature>
<accession>A0A923SSQ5</accession>
<dbReference type="GO" id="GO:0003677">
    <property type="term" value="F:DNA binding"/>
    <property type="evidence" value="ECO:0007669"/>
    <property type="project" value="UniProtKB-KW"/>
</dbReference>
<keyword evidence="4" id="KW-0238">DNA-binding</keyword>
<dbReference type="SMART" id="SM00091">
    <property type="entry name" value="PAS"/>
    <property type="match status" value="1"/>
</dbReference>
<dbReference type="SUPFAM" id="SSF52540">
    <property type="entry name" value="P-loop containing nucleoside triphosphate hydrolases"/>
    <property type="match status" value="1"/>
</dbReference>
<protein>
    <submittedName>
        <fullName evidence="8">Sigma 54-interacting transcriptional regulator</fullName>
    </submittedName>
</protein>
<dbReference type="InterPro" id="IPR000014">
    <property type="entry name" value="PAS"/>
</dbReference>
<dbReference type="AlphaFoldDB" id="A0A923SSQ5"/>
<dbReference type="GO" id="GO:0006355">
    <property type="term" value="P:regulation of DNA-templated transcription"/>
    <property type="evidence" value="ECO:0007669"/>
    <property type="project" value="InterPro"/>
</dbReference>
<dbReference type="PROSITE" id="PS00675">
    <property type="entry name" value="SIGMA54_INTERACT_1"/>
    <property type="match status" value="1"/>
</dbReference>
<evidence type="ECO:0000256" key="2">
    <source>
        <dbReference type="ARBA" id="ARBA00022840"/>
    </source>
</evidence>
<comment type="caution">
    <text evidence="8">The sequence shown here is derived from an EMBL/GenBank/DDBJ whole genome shotgun (WGS) entry which is preliminary data.</text>
</comment>
<evidence type="ECO:0000256" key="3">
    <source>
        <dbReference type="ARBA" id="ARBA00023015"/>
    </source>
</evidence>
<dbReference type="InterPro" id="IPR025944">
    <property type="entry name" value="Sigma_54_int_dom_CS"/>
</dbReference>
<dbReference type="Proteomes" id="UP000602647">
    <property type="component" value="Unassembled WGS sequence"/>
</dbReference>
<dbReference type="EMBL" id="JACRYT010000016">
    <property type="protein sequence ID" value="MBC6680624.1"/>
    <property type="molecule type" value="Genomic_DNA"/>
</dbReference>
<dbReference type="PROSITE" id="PS00688">
    <property type="entry name" value="SIGMA54_INTERACT_3"/>
    <property type="match status" value="1"/>
</dbReference>
<dbReference type="RefSeq" id="WP_187303723.1">
    <property type="nucleotide sequence ID" value="NZ_JACRYT010000016.1"/>
</dbReference>
<sequence>MSILREISTSVTQVAEAISIAIGVEVEIVDTDLTIVGGTGIYASMIGKKEEGGHLDSNYLYARVLRSGKTESIEDAKRAEDYDDMGAGRTHFGELAEICTPIVMQGDTIGVIGLIAFTEQQKSILLDKKRSMVTFVEKMADLLAAKASQQEILEGVEASRDEMSTVLETTHEGIFALDKKGYIKHCNNMAATLFKTTKSDLIGRHINDFMMGTPALEVIETGRGYTENEEIFTTPRGKMHFIVTAKPYISGDEIGGVVISFRDIQEAQKLVYNINTRALQNTLDDIVGNSEEIKKAKKQALITAKGNSTVLITGESGTGKEMFAKAIHYASPRGEGPFVTVNCGAIPENLLESELFGYEKGAFTGASDKGKAGKFEAANGGTIFLDEIGDMPPHLQVKILHVLQNMRFERVGGNKNIIVDVRVIAATNKDLESMIREGTFREDLYYRLSVIPLTIPPLRERRDDIKLLMYHFLRKYNTFMNRKITGFTKEVEELYINHDWPGNVRELENAVEYGTNMAFGDTIGMDEVPARLLRNEENVMKFQDTNLPLSEQVKRYEKEIITRKLKKYGTSGNAKDTVAKELGLSRATLYRKLTELNITV</sequence>
<dbReference type="InterPro" id="IPR003593">
    <property type="entry name" value="AAA+_ATPase"/>
</dbReference>
<dbReference type="Pfam" id="PF00158">
    <property type="entry name" value="Sigma54_activat"/>
    <property type="match status" value="1"/>
</dbReference>
<dbReference type="InterPro" id="IPR025662">
    <property type="entry name" value="Sigma_54_int_dom_ATP-bd_1"/>
</dbReference>
<dbReference type="PROSITE" id="PS00676">
    <property type="entry name" value="SIGMA54_INTERACT_2"/>
    <property type="match status" value="1"/>
</dbReference>
<dbReference type="InterPro" id="IPR058031">
    <property type="entry name" value="AAA_lid_NorR"/>
</dbReference>
<proteinExistence type="predicted"/>
<dbReference type="InterPro" id="IPR029016">
    <property type="entry name" value="GAF-like_dom_sf"/>
</dbReference>
<dbReference type="PANTHER" id="PTHR32071:SF57">
    <property type="entry name" value="C4-DICARBOXYLATE TRANSPORT TRANSCRIPTIONAL REGULATORY PROTEIN DCTD"/>
    <property type="match status" value="1"/>
</dbReference>
<evidence type="ECO:0000259" key="7">
    <source>
        <dbReference type="PROSITE" id="PS50112"/>
    </source>
</evidence>
<gene>
    <name evidence="8" type="ORF">H9L42_12415</name>
</gene>
<dbReference type="GO" id="GO:0005524">
    <property type="term" value="F:ATP binding"/>
    <property type="evidence" value="ECO:0007669"/>
    <property type="project" value="UniProtKB-KW"/>
</dbReference>
<dbReference type="CDD" id="cd00130">
    <property type="entry name" value="PAS"/>
    <property type="match status" value="1"/>
</dbReference>
<dbReference type="InterPro" id="IPR025943">
    <property type="entry name" value="Sigma_54_int_dom_ATP-bd_2"/>
</dbReference>
<keyword evidence="9" id="KW-1185">Reference proteome</keyword>
<keyword evidence="2" id="KW-0067">ATP-binding</keyword>
<name>A0A923SSQ5_9FIRM</name>
<dbReference type="Gene3D" id="3.30.450.40">
    <property type="match status" value="1"/>
</dbReference>
<dbReference type="Pfam" id="PF00989">
    <property type="entry name" value="PAS"/>
    <property type="match status" value="1"/>
</dbReference>
<dbReference type="NCBIfam" id="TIGR00229">
    <property type="entry name" value="sensory_box"/>
    <property type="match status" value="1"/>
</dbReference>
<dbReference type="Gene3D" id="1.10.8.60">
    <property type="match status" value="1"/>
</dbReference>
<dbReference type="InterPro" id="IPR009057">
    <property type="entry name" value="Homeodomain-like_sf"/>
</dbReference>
<dbReference type="Pfam" id="PF25601">
    <property type="entry name" value="AAA_lid_14"/>
    <property type="match status" value="1"/>
</dbReference>
<evidence type="ECO:0000256" key="5">
    <source>
        <dbReference type="ARBA" id="ARBA00023163"/>
    </source>
</evidence>
<reference evidence="8" key="1">
    <citation type="submission" date="2020-08" db="EMBL/GenBank/DDBJ databases">
        <title>Genome public.</title>
        <authorList>
            <person name="Liu C."/>
            <person name="Sun Q."/>
        </authorList>
    </citation>
    <scope>NUCLEOTIDE SEQUENCE</scope>
    <source>
        <strain evidence="8">BX12</strain>
    </source>
</reference>
<dbReference type="SUPFAM" id="SSF46689">
    <property type="entry name" value="Homeodomain-like"/>
    <property type="match status" value="1"/>
</dbReference>
<dbReference type="InterPro" id="IPR027417">
    <property type="entry name" value="P-loop_NTPase"/>
</dbReference>
<dbReference type="PROSITE" id="PS50045">
    <property type="entry name" value="SIGMA54_INTERACT_4"/>
    <property type="match status" value="1"/>
</dbReference>
<keyword evidence="3" id="KW-0805">Transcription regulation</keyword>
<dbReference type="InterPro" id="IPR013767">
    <property type="entry name" value="PAS_fold"/>
</dbReference>
<keyword evidence="5" id="KW-0804">Transcription</keyword>
<keyword evidence="1" id="KW-0547">Nucleotide-binding</keyword>
<organism evidence="8 9">
    <name type="scientific">Zhenpiania hominis</name>
    <dbReference type="NCBI Taxonomy" id="2763644"/>
    <lineage>
        <taxon>Bacteria</taxon>
        <taxon>Bacillati</taxon>
        <taxon>Bacillota</taxon>
        <taxon>Clostridia</taxon>
        <taxon>Peptostreptococcales</taxon>
        <taxon>Anaerovoracaceae</taxon>
        <taxon>Zhenpiania</taxon>
    </lineage>
</organism>
<dbReference type="PROSITE" id="PS50112">
    <property type="entry name" value="PAS"/>
    <property type="match status" value="1"/>
</dbReference>
<dbReference type="FunFam" id="3.40.50.300:FF:000006">
    <property type="entry name" value="DNA-binding transcriptional regulator NtrC"/>
    <property type="match status" value="1"/>
</dbReference>
<evidence type="ECO:0000313" key="8">
    <source>
        <dbReference type="EMBL" id="MBC6680624.1"/>
    </source>
</evidence>